<evidence type="ECO:0000313" key="7">
    <source>
        <dbReference type="EMBL" id="ORX36065.1"/>
    </source>
</evidence>
<comment type="subcellular location">
    <subcellularLocation>
        <location evidence="1">Membrane</location>
        <topology evidence="1">Multi-pass membrane protein</topology>
    </subcellularLocation>
</comment>
<feature type="transmembrane region" description="Helical" evidence="6">
    <location>
        <begin position="319"/>
        <end position="343"/>
    </location>
</feature>
<accession>A0A1Y1UG72</accession>
<evidence type="ECO:0000256" key="5">
    <source>
        <dbReference type="SAM" id="MobiDB-lite"/>
    </source>
</evidence>
<evidence type="ECO:0000256" key="3">
    <source>
        <dbReference type="ARBA" id="ARBA00022989"/>
    </source>
</evidence>
<feature type="region of interest" description="Disordered" evidence="5">
    <location>
        <begin position="1"/>
        <end position="119"/>
    </location>
</feature>
<dbReference type="AlphaFoldDB" id="A0A1Y1UG72"/>
<evidence type="ECO:0000256" key="1">
    <source>
        <dbReference type="ARBA" id="ARBA00004141"/>
    </source>
</evidence>
<dbReference type="Pfam" id="PF00335">
    <property type="entry name" value="Tetraspanin"/>
    <property type="match status" value="1"/>
</dbReference>
<dbReference type="Proteomes" id="UP000193218">
    <property type="component" value="Unassembled WGS sequence"/>
</dbReference>
<reference evidence="7 8" key="1">
    <citation type="submission" date="2017-03" db="EMBL/GenBank/DDBJ databases">
        <title>Widespread Adenine N6-methylation of Active Genes in Fungi.</title>
        <authorList>
            <consortium name="DOE Joint Genome Institute"/>
            <person name="Mondo S.J."/>
            <person name="Dannebaum R.O."/>
            <person name="Kuo R.C."/>
            <person name="Louie K.B."/>
            <person name="Bewick A.J."/>
            <person name="Labutti K."/>
            <person name="Haridas S."/>
            <person name="Kuo A."/>
            <person name="Salamov A."/>
            <person name="Ahrendt S.R."/>
            <person name="Lau R."/>
            <person name="Bowen B.P."/>
            <person name="Lipzen A."/>
            <person name="Sullivan W."/>
            <person name="Andreopoulos W.B."/>
            <person name="Clum A."/>
            <person name="Lindquist E."/>
            <person name="Daum C."/>
            <person name="Northen T.R."/>
            <person name="Ramamoorthy G."/>
            <person name="Schmitz R.J."/>
            <person name="Gryganskyi A."/>
            <person name="Culley D."/>
            <person name="Magnuson J."/>
            <person name="James T.Y."/>
            <person name="O'Malley M.A."/>
            <person name="Stajich J.E."/>
            <person name="Spatafora J.W."/>
            <person name="Visel A."/>
            <person name="Grigoriev I.V."/>
        </authorList>
    </citation>
    <scope>NUCLEOTIDE SEQUENCE [LARGE SCALE GENOMIC DNA]</scope>
    <source>
        <strain evidence="7 8">NRRL Y-17943</strain>
    </source>
</reference>
<evidence type="ECO:0000256" key="4">
    <source>
        <dbReference type="ARBA" id="ARBA00023136"/>
    </source>
</evidence>
<dbReference type="GO" id="GO:0016020">
    <property type="term" value="C:membrane"/>
    <property type="evidence" value="ECO:0007669"/>
    <property type="project" value="UniProtKB-SubCell"/>
</dbReference>
<feature type="compositionally biased region" description="Polar residues" evidence="5">
    <location>
        <begin position="34"/>
        <end position="43"/>
    </location>
</feature>
<sequence>MNCVDEGLRRRSPNPNSPVATSPVPSAHSEPAGTRSNAGSNSEAFARLPTIRLVRPTSIPSLAATPQIRSQSDDGGRQSLRPPVSTSVRRSESTPDPGSYPSRYTWAQSSTTSRLNQPVPPLPLNIAKLVQDADVDEPTTLKPAKSIASSHFTLRNPFVWNSGRPIDDGAQGKERQPTRLLRSLRAPNMMSKWTFETASQTSQSLLRKARHLGAGEKRAETEAFETNHGAPGSTGKDTTAYLRHVAKFPMSNVGGRDEEWTLFKWILLVSILSVLIYGLAGMCWAMLIVLRSEQEWTWTGLMISVKADSSVTMVSDPDIVIFLTLASVLCIFSFLVGLTGILLNSRPILAFYNLLLWPTFLSMAIVGYTAYKRGNLQLDRKLNQAWSRAFSDKDRLTIQNELSCCGYYTPYHDAAYSQQCYPRAQLPGCKLPWAAYEAQSLRGFSDMAFSILAFHLLNIIVALICSNHVDVTFGRGLVPPRYRRQATMVHMSTTPMMARSVSTLPLYTALSRPPSYNGRIADRLR</sequence>
<dbReference type="InterPro" id="IPR018499">
    <property type="entry name" value="Tetraspanin/Peripherin"/>
</dbReference>
<dbReference type="RefSeq" id="XP_021870194.1">
    <property type="nucleotide sequence ID" value="XM_022019141.1"/>
</dbReference>
<feature type="compositionally biased region" description="Polar residues" evidence="5">
    <location>
        <begin position="105"/>
        <end position="116"/>
    </location>
</feature>
<dbReference type="InParanoid" id="A0A1Y1UG72"/>
<dbReference type="OrthoDB" id="2156690at2759"/>
<evidence type="ECO:0000313" key="8">
    <source>
        <dbReference type="Proteomes" id="UP000193218"/>
    </source>
</evidence>
<dbReference type="GeneID" id="33560950"/>
<keyword evidence="3 6" id="KW-1133">Transmembrane helix</keyword>
<dbReference type="EMBL" id="NBSH01000009">
    <property type="protein sequence ID" value="ORX36065.1"/>
    <property type="molecule type" value="Genomic_DNA"/>
</dbReference>
<comment type="caution">
    <text evidence="7">The sequence shown here is derived from an EMBL/GenBank/DDBJ whole genome shotgun (WGS) entry which is preliminary data.</text>
</comment>
<dbReference type="STRING" id="4999.A0A1Y1UG72"/>
<feature type="transmembrane region" description="Helical" evidence="6">
    <location>
        <begin position="447"/>
        <end position="465"/>
    </location>
</feature>
<gene>
    <name evidence="7" type="ORF">BD324DRAFT_682202</name>
</gene>
<feature type="compositionally biased region" description="Polar residues" evidence="5">
    <location>
        <begin position="13"/>
        <end position="24"/>
    </location>
</feature>
<evidence type="ECO:0000256" key="2">
    <source>
        <dbReference type="ARBA" id="ARBA00022692"/>
    </source>
</evidence>
<keyword evidence="2 6" id="KW-0812">Transmembrane</keyword>
<proteinExistence type="predicted"/>
<protein>
    <recommendedName>
        <fullName evidence="9">Tetraspanin Tsp2</fullName>
    </recommendedName>
</protein>
<organism evidence="7 8">
    <name type="scientific">Kockovaella imperatae</name>
    <dbReference type="NCBI Taxonomy" id="4999"/>
    <lineage>
        <taxon>Eukaryota</taxon>
        <taxon>Fungi</taxon>
        <taxon>Dikarya</taxon>
        <taxon>Basidiomycota</taxon>
        <taxon>Agaricomycotina</taxon>
        <taxon>Tremellomycetes</taxon>
        <taxon>Tremellales</taxon>
        <taxon>Cuniculitremaceae</taxon>
        <taxon>Kockovaella</taxon>
    </lineage>
</organism>
<keyword evidence="8" id="KW-1185">Reference proteome</keyword>
<evidence type="ECO:0008006" key="9">
    <source>
        <dbReference type="Google" id="ProtNLM"/>
    </source>
</evidence>
<feature type="transmembrane region" description="Helical" evidence="6">
    <location>
        <begin position="265"/>
        <end position="290"/>
    </location>
</feature>
<feature type="transmembrane region" description="Helical" evidence="6">
    <location>
        <begin position="350"/>
        <end position="371"/>
    </location>
</feature>
<keyword evidence="4 6" id="KW-0472">Membrane</keyword>
<evidence type="ECO:0000256" key="6">
    <source>
        <dbReference type="SAM" id="Phobius"/>
    </source>
</evidence>
<name>A0A1Y1UG72_9TREE</name>